<keyword evidence="7 10" id="KW-1278">Translocase</keyword>
<evidence type="ECO:0000313" key="14">
    <source>
        <dbReference type="EMBL" id="QDT22760.1"/>
    </source>
</evidence>
<evidence type="ECO:0000256" key="5">
    <source>
        <dbReference type="ARBA" id="ARBA00022840"/>
    </source>
</evidence>
<dbReference type="InterPro" id="IPR001650">
    <property type="entry name" value="Helicase_C-like"/>
</dbReference>
<gene>
    <name evidence="10" type="primary">secA</name>
    <name evidence="14" type="ORF">HG66A1_45700</name>
</gene>
<dbReference type="GO" id="GO:0006605">
    <property type="term" value="P:protein targeting"/>
    <property type="evidence" value="ECO:0007669"/>
    <property type="project" value="UniProtKB-UniRule"/>
</dbReference>
<dbReference type="InterPro" id="IPR014001">
    <property type="entry name" value="Helicase_ATP-bd"/>
</dbReference>
<dbReference type="Gene3D" id="3.40.50.300">
    <property type="entry name" value="P-loop containing nucleotide triphosphate hydrolases"/>
    <property type="match status" value="2"/>
</dbReference>
<comment type="subcellular location">
    <subcellularLocation>
        <location evidence="10">Cell membrane</location>
        <topology evidence="10">Peripheral membrane protein</topology>
        <orientation evidence="10">Cytoplasmic side</orientation>
    </subcellularLocation>
    <subcellularLocation>
        <location evidence="10">Cytoplasm</location>
    </subcellularLocation>
    <text evidence="10">Distribution is 50-50.</text>
</comment>
<dbReference type="SMART" id="SM00958">
    <property type="entry name" value="SecA_PP_bind"/>
    <property type="match status" value="1"/>
</dbReference>
<dbReference type="GO" id="GO:0008564">
    <property type="term" value="F:protein-exporting ATPase activity"/>
    <property type="evidence" value="ECO:0007669"/>
    <property type="project" value="UniProtKB-EC"/>
</dbReference>
<name>A0A517PTR0_9PLAN</name>
<dbReference type="PANTHER" id="PTHR30612:SF0">
    <property type="entry name" value="CHLOROPLAST PROTEIN-TRANSPORTING ATPASE"/>
    <property type="match status" value="1"/>
</dbReference>
<dbReference type="FunFam" id="3.40.50.300:FF:000429">
    <property type="entry name" value="Preprotein translocase subunit SecA"/>
    <property type="match status" value="1"/>
</dbReference>
<evidence type="ECO:0000256" key="1">
    <source>
        <dbReference type="ARBA" id="ARBA00022448"/>
    </source>
</evidence>
<evidence type="ECO:0000256" key="9">
    <source>
        <dbReference type="ARBA" id="ARBA00023136"/>
    </source>
</evidence>
<dbReference type="InterPro" id="IPR044722">
    <property type="entry name" value="SecA_SF2_C"/>
</dbReference>
<dbReference type="Pfam" id="PF07517">
    <property type="entry name" value="SecA_DEAD"/>
    <property type="match status" value="1"/>
</dbReference>
<protein>
    <recommendedName>
        <fullName evidence="10">Protein translocase subunit SecA</fullName>
        <ecNumber evidence="10">7.4.2.8</ecNumber>
    </recommendedName>
</protein>
<dbReference type="Gene3D" id="3.90.1440.10">
    <property type="entry name" value="SecA, preprotein cross-linking domain"/>
    <property type="match status" value="1"/>
</dbReference>
<evidence type="ECO:0000256" key="10">
    <source>
        <dbReference type="HAMAP-Rule" id="MF_01382"/>
    </source>
</evidence>
<keyword evidence="6 10" id="KW-0653">Protein transport</keyword>
<dbReference type="PRINTS" id="PR00906">
    <property type="entry name" value="SECA"/>
</dbReference>
<evidence type="ECO:0000259" key="11">
    <source>
        <dbReference type="PROSITE" id="PS51192"/>
    </source>
</evidence>
<evidence type="ECO:0000256" key="8">
    <source>
        <dbReference type="ARBA" id="ARBA00023010"/>
    </source>
</evidence>
<dbReference type="GO" id="GO:0005829">
    <property type="term" value="C:cytosol"/>
    <property type="evidence" value="ECO:0007669"/>
    <property type="project" value="TreeGrafter"/>
</dbReference>
<comment type="similarity">
    <text evidence="10">Belongs to the SecA family.</text>
</comment>
<keyword evidence="2 10" id="KW-1003">Cell membrane</keyword>
<evidence type="ECO:0000313" key="15">
    <source>
        <dbReference type="Proteomes" id="UP000320421"/>
    </source>
</evidence>
<evidence type="ECO:0000256" key="2">
    <source>
        <dbReference type="ARBA" id="ARBA00022475"/>
    </source>
</evidence>
<dbReference type="HAMAP" id="MF_01382">
    <property type="entry name" value="SecA"/>
    <property type="match status" value="1"/>
</dbReference>
<keyword evidence="15" id="KW-1185">Reference proteome</keyword>
<evidence type="ECO:0000259" key="12">
    <source>
        <dbReference type="PROSITE" id="PS51194"/>
    </source>
</evidence>
<evidence type="ECO:0000256" key="4">
    <source>
        <dbReference type="ARBA" id="ARBA00022741"/>
    </source>
</evidence>
<organism evidence="14 15">
    <name type="scientific">Gimesia chilikensis</name>
    <dbReference type="NCBI Taxonomy" id="2605989"/>
    <lineage>
        <taxon>Bacteria</taxon>
        <taxon>Pseudomonadati</taxon>
        <taxon>Planctomycetota</taxon>
        <taxon>Planctomycetia</taxon>
        <taxon>Planctomycetales</taxon>
        <taxon>Planctomycetaceae</taxon>
        <taxon>Gimesia</taxon>
    </lineage>
</organism>
<comment type="catalytic activity">
    <reaction evidence="10">
        <text>ATP + H2O + cellular proteinSide 1 = ADP + phosphate + cellular proteinSide 2.</text>
        <dbReference type="EC" id="7.4.2.8"/>
    </reaction>
</comment>
<dbReference type="GO" id="GO:0043952">
    <property type="term" value="P:protein transport by the Sec complex"/>
    <property type="evidence" value="ECO:0007669"/>
    <property type="project" value="TreeGrafter"/>
</dbReference>
<dbReference type="InterPro" id="IPR000185">
    <property type="entry name" value="SecA"/>
</dbReference>
<dbReference type="RefSeq" id="WP_145189125.1">
    <property type="nucleotide sequence ID" value="NZ_CP036266.1"/>
</dbReference>
<dbReference type="PROSITE" id="PS51192">
    <property type="entry name" value="HELICASE_ATP_BIND_1"/>
    <property type="match status" value="1"/>
</dbReference>
<keyword evidence="1 10" id="KW-0813">Transport</keyword>
<feature type="domain" description="Helicase ATP-binding" evidence="11">
    <location>
        <begin position="93"/>
        <end position="249"/>
    </location>
</feature>
<dbReference type="CDD" id="cd17928">
    <property type="entry name" value="DEXDc_SecA"/>
    <property type="match status" value="1"/>
</dbReference>
<keyword evidence="3 10" id="KW-0963">Cytoplasm</keyword>
<evidence type="ECO:0000259" key="13">
    <source>
        <dbReference type="PROSITE" id="PS51196"/>
    </source>
</evidence>
<dbReference type="PANTHER" id="PTHR30612">
    <property type="entry name" value="SECA INNER MEMBRANE COMPONENT OF SEC PROTEIN SECRETION SYSTEM"/>
    <property type="match status" value="1"/>
</dbReference>
<dbReference type="Proteomes" id="UP000320421">
    <property type="component" value="Chromosome"/>
</dbReference>
<sequence length="646" mass="73188">MSISSHSYHWMKTGFRPAKSRLSRWRAQANQIIKRGEALKTVTDDELERYSLELRWRAKSGEPLKRIMPEAYALVRESAWRTLKMAHFPVQLMGGIALFEGGIAEMQTGEGKTLTAVLPAYLRALMGKGCHVVTVNDYLAKRDSELMGPVFNKLGLSVGCITSDMEDEDRRIAYGLDVTYGTANEMGFDFLRDRIRIGASAPGQLEQAISNHKSSGKEPLVQRGNYFALIDEADSVLIDEARTPLIIGLIQPNDAASVNLFRWSNRATHQLESEVDYVYEPKKRSAYLTDQGCRKVLLMPKPSLLDSIDTERIYKQVEQSLIARFGFLKDRDYVVVNDEVVIVDESTGRMMEGRKWQDGLHQSIEAQEHVPITAATGQAARITVQSFFQNYAHLAGMTGTAALAEREIRKTYKVSVTSIPTHRPCLRKGSPPRVFKTLQAKRMAVVEEIERLRQKRCSILVGTPSVEASEELGDLLAMKAIPHQILNAKYHEQEAEIVKKAGEPARVTIATNMAGRGTDILLKDIVRENGGLHVIATEMHTSARIDRQLIGRSARQGDPGHYQFFLSLEDELLRCLELNQLNQIIRSAKADERGELSPGWISFFKKTQDFLEKLHRKQRRDMLKQEKFRIEMFHKMGLDPYLEWTE</sequence>
<proteinExistence type="inferred from homology"/>
<feature type="binding site" evidence="10">
    <location>
        <position position="519"/>
    </location>
    <ligand>
        <name>ATP</name>
        <dbReference type="ChEBI" id="CHEBI:30616"/>
    </ligand>
</feature>
<dbReference type="InterPro" id="IPR011115">
    <property type="entry name" value="SecA_DEAD"/>
</dbReference>
<dbReference type="GO" id="GO:0017038">
    <property type="term" value="P:protein import"/>
    <property type="evidence" value="ECO:0007669"/>
    <property type="project" value="InterPro"/>
</dbReference>
<dbReference type="InterPro" id="IPR011130">
    <property type="entry name" value="SecA_preprotein_X-link_dom"/>
</dbReference>
<dbReference type="CDD" id="cd18803">
    <property type="entry name" value="SF2_C_secA"/>
    <property type="match status" value="1"/>
</dbReference>
<feature type="binding site" evidence="10">
    <location>
        <begin position="109"/>
        <end position="113"/>
    </location>
    <ligand>
        <name>ATP</name>
        <dbReference type="ChEBI" id="CHEBI:30616"/>
    </ligand>
</feature>
<reference evidence="14 15" key="1">
    <citation type="submission" date="2019-02" db="EMBL/GenBank/DDBJ databases">
        <title>Deep-cultivation of Planctomycetes and their phenomic and genomic characterization uncovers novel biology.</title>
        <authorList>
            <person name="Wiegand S."/>
            <person name="Jogler M."/>
            <person name="Boedeker C."/>
            <person name="Pinto D."/>
            <person name="Vollmers J."/>
            <person name="Rivas-Marin E."/>
            <person name="Kohn T."/>
            <person name="Peeters S.H."/>
            <person name="Heuer A."/>
            <person name="Rast P."/>
            <person name="Oberbeckmann S."/>
            <person name="Bunk B."/>
            <person name="Jeske O."/>
            <person name="Meyerdierks A."/>
            <person name="Storesund J.E."/>
            <person name="Kallscheuer N."/>
            <person name="Luecker S."/>
            <person name="Lage O.M."/>
            <person name="Pohl T."/>
            <person name="Merkel B.J."/>
            <person name="Hornburger P."/>
            <person name="Mueller R.-W."/>
            <person name="Bruemmer F."/>
            <person name="Labrenz M."/>
            <person name="Spormann A.M."/>
            <person name="Op den Camp H."/>
            <person name="Overmann J."/>
            <person name="Amann R."/>
            <person name="Jetten M.S.M."/>
            <person name="Mascher T."/>
            <person name="Medema M.H."/>
            <person name="Devos D.P."/>
            <person name="Kaster A.-K."/>
            <person name="Ovreas L."/>
            <person name="Rohde M."/>
            <person name="Galperin M.Y."/>
            <person name="Jogler C."/>
        </authorList>
    </citation>
    <scope>NUCLEOTIDE SEQUENCE [LARGE SCALE GENOMIC DNA]</scope>
    <source>
        <strain evidence="14 15">HG66A1</strain>
    </source>
</reference>
<keyword evidence="8 10" id="KW-0811">Translocation</keyword>
<dbReference type="GO" id="GO:0065002">
    <property type="term" value="P:intracellular protein transmembrane transport"/>
    <property type="evidence" value="ECO:0007669"/>
    <property type="project" value="UniProtKB-UniRule"/>
</dbReference>
<dbReference type="PROSITE" id="PS51194">
    <property type="entry name" value="HELICASE_CTER"/>
    <property type="match status" value="1"/>
</dbReference>
<dbReference type="GO" id="GO:0005524">
    <property type="term" value="F:ATP binding"/>
    <property type="evidence" value="ECO:0007669"/>
    <property type="project" value="UniProtKB-UniRule"/>
</dbReference>
<comment type="subunit">
    <text evidence="10">Monomer and homodimer. Part of the essential Sec protein translocation apparatus which comprises SecA, SecYEG and auxiliary proteins SecDF. Other proteins may also be involved.</text>
</comment>
<dbReference type="PROSITE" id="PS51196">
    <property type="entry name" value="SECA_MOTOR_DEAD"/>
    <property type="match status" value="1"/>
</dbReference>
<dbReference type="InterPro" id="IPR036670">
    <property type="entry name" value="SecA_X-link_sf"/>
</dbReference>
<feature type="domain" description="SecA family profile" evidence="13">
    <location>
        <begin position="7"/>
        <end position="597"/>
    </location>
</feature>
<dbReference type="AlphaFoldDB" id="A0A517PTR0"/>
<feature type="binding site" evidence="10">
    <location>
        <position position="91"/>
    </location>
    <ligand>
        <name>ATP</name>
        <dbReference type="ChEBI" id="CHEBI:30616"/>
    </ligand>
</feature>
<dbReference type="SUPFAM" id="SSF81767">
    <property type="entry name" value="Pre-protein crosslinking domain of SecA"/>
    <property type="match status" value="1"/>
</dbReference>
<keyword evidence="4 10" id="KW-0547">Nucleotide-binding</keyword>
<dbReference type="GO" id="GO:0031522">
    <property type="term" value="C:cell envelope Sec protein transport complex"/>
    <property type="evidence" value="ECO:0007669"/>
    <property type="project" value="TreeGrafter"/>
</dbReference>
<dbReference type="InterPro" id="IPR014018">
    <property type="entry name" value="SecA_motor_DEAD"/>
</dbReference>
<dbReference type="EC" id="7.4.2.8" evidence="10"/>
<comment type="function">
    <text evidence="10">Part of the Sec protein translocase complex. Interacts with the SecYEG preprotein conducting channel. Has a central role in coupling the hydrolysis of ATP to the transfer of proteins into and across the cell membrane, serving as an ATP-driven molecular motor driving the stepwise translocation of polypeptide chains across the membrane.</text>
</comment>
<evidence type="ECO:0000256" key="3">
    <source>
        <dbReference type="ARBA" id="ARBA00022490"/>
    </source>
</evidence>
<dbReference type="GO" id="GO:0005886">
    <property type="term" value="C:plasma membrane"/>
    <property type="evidence" value="ECO:0007669"/>
    <property type="project" value="UniProtKB-SubCell"/>
</dbReference>
<dbReference type="InterPro" id="IPR020937">
    <property type="entry name" value="SecA_CS"/>
</dbReference>
<keyword evidence="9 10" id="KW-0472">Membrane</keyword>
<accession>A0A517PTR0</accession>
<evidence type="ECO:0000256" key="7">
    <source>
        <dbReference type="ARBA" id="ARBA00022967"/>
    </source>
</evidence>
<dbReference type="Pfam" id="PF01043">
    <property type="entry name" value="SecA_PP_bind"/>
    <property type="match status" value="1"/>
</dbReference>
<dbReference type="InterPro" id="IPR027417">
    <property type="entry name" value="P-loop_NTPase"/>
</dbReference>
<keyword evidence="5 10" id="KW-0067">ATP-binding</keyword>
<dbReference type="SUPFAM" id="SSF52540">
    <property type="entry name" value="P-loop containing nucleoside triphosphate hydrolases"/>
    <property type="match status" value="2"/>
</dbReference>
<dbReference type="EMBL" id="CP036266">
    <property type="protein sequence ID" value="QDT22760.1"/>
    <property type="molecule type" value="Genomic_DNA"/>
</dbReference>
<feature type="domain" description="Helicase C-terminal" evidence="12">
    <location>
        <begin position="437"/>
        <end position="596"/>
    </location>
</feature>
<dbReference type="SMART" id="SM00957">
    <property type="entry name" value="SecA_DEAD"/>
    <property type="match status" value="1"/>
</dbReference>
<evidence type="ECO:0000256" key="6">
    <source>
        <dbReference type="ARBA" id="ARBA00022927"/>
    </source>
</evidence>
<dbReference type="OrthoDB" id="9805579at2"/>
<dbReference type="Pfam" id="PF21090">
    <property type="entry name" value="P-loop_SecA"/>
    <property type="match status" value="2"/>
</dbReference>
<dbReference type="PROSITE" id="PS01312">
    <property type="entry name" value="SECA"/>
    <property type="match status" value="1"/>
</dbReference>